<accession>A0AAI9DS82</accession>
<dbReference type="PANTHER" id="PTHR43179">
    <property type="entry name" value="RHAMNOSYLTRANSFERASE WBBL"/>
    <property type="match status" value="1"/>
</dbReference>
<gene>
    <name evidence="2" type="ORF">QEG54_005602</name>
</gene>
<dbReference type="SUPFAM" id="SSF53448">
    <property type="entry name" value="Nucleotide-diphospho-sugar transferases"/>
    <property type="match status" value="1"/>
</dbReference>
<sequence>MNILASLVLYKHSYRDIEQTLHSLLSEENIDKLVIVDNGAFCQWLDDYTHPKVEVIKLSSNHGFGAGHNHVFEKFKDACNFFLICNPDIYYAKGEVDKFSSFCSERDIDLSVPRIVYPNGTLQYATKLLPAPVQLFGRRFLSSIISGINDEYELRDANYNAPFYAPSMSGCFMLVSSKAVKRVHGFDTRYFMYLEDVDFSRRISSEGLNVIYCPESTVIHQSQRKSYSSFRFLLYHLASTIKYFNKWGWFS</sequence>
<dbReference type="EMBL" id="ABLOKC030000079">
    <property type="protein sequence ID" value="EML1474738.1"/>
    <property type="molecule type" value="Genomic_DNA"/>
</dbReference>
<protein>
    <submittedName>
        <fullName evidence="2">Glycosyltransferase family 2 protein</fullName>
    </submittedName>
</protein>
<evidence type="ECO:0000313" key="2">
    <source>
        <dbReference type="EMBL" id="EML1474738.1"/>
    </source>
</evidence>
<reference evidence="2" key="1">
    <citation type="submission" date="2024-02" db="EMBL/GenBank/DDBJ databases">
        <authorList>
            <consortium name="Clinical and Environmental Microbiology Branch: Whole genome sequencing antimicrobial resistance pathogens in the healthcare setting"/>
        </authorList>
    </citation>
    <scope>NUCLEOTIDE SEQUENCE</scope>
    <source>
        <strain evidence="2">2021DK-00143</strain>
    </source>
</reference>
<dbReference type="Gene3D" id="3.90.550.10">
    <property type="entry name" value="Spore Coat Polysaccharide Biosynthesis Protein SpsA, Chain A"/>
    <property type="match status" value="1"/>
</dbReference>
<name>A0AAI9DS82_PLUGE</name>
<comment type="caution">
    <text evidence="2">The sequence shown here is derived from an EMBL/GenBank/DDBJ whole genome shotgun (WGS) entry which is preliminary data.</text>
</comment>
<organism evidence="2">
    <name type="scientific">Pluralibacter gergoviae</name>
    <name type="common">Enterobacter gergoviae</name>
    <dbReference type="NCBI Taxonomy" id="61647"/>
    <lineage>
        <taxon>Bacteria</taxon>
        <taxon>Pseudomonadati</taxon>
        <taxon>Pseudomonadota</taxon>
        <taxon>Gammaproteobacteria</taxon>
        <taxon>Enterobacterales</taxon>
        <taxon>Enterobacteriaceae</taxon>
        <taxon>Pluralibacter</taxon>
    </lineage>
</organism>
<evidence type="ECO:0000259" key="1">
    <source>
        <dbReference type="Pfam" id="PF00535"/>
    </source>
</evidence>
<feature type="domain" description="Glycosyltransferase 2-like" evidence="1">
    <location>
        <begin position="14"/>
        <end position="170"/>
    </location>
</feature>
<dbReference type="PANTHER" id="PTHR43179:SF10">
    <property type="entry name" value="GLYCOSYL TRANSFERASE"/>
    <property type="match status" value="1"/>
</dbReference>
<dbReference type="InterPro" id="IPR029044">
    <property type="entry name" value="Nucleotide-diphossugar_trans"/>
</dbReference>
<dbReference type="Pfam" id="PF00535">
    <property type="entry name" value="Glycos_transf_2"/>
    <property type="match status" value="1"/>
</dbReference>
<feature type="non-terminal residue" evidence="2">
    <location>
        <position position="251"/>
    </location>
</feature>
<dbReference type="InterPro" id="IPR001173">
    <property type="entry name" value="Glyco_trans_2-like"/>
</dbReference>
<proteinExistence type="predicted"/>
<dbReference type="AlphaFoldDB" id="A0AAI9DS82"/>